<dbReference type="Proteomes" id="UP001568698">
    <property type="component" value="Unassembled WGS sequence"/>
</dbReference>
<keyword evidence="1" id="KW-0472">Membrane</keyword>
<evidence type="ECO:0000313" key="3">
    <source>
        <dbReference type="Proteomes" id="UP001568698"/>
    </source>
</evidence>
<evidence type="ECO:0000256" key="1">
    <source>
        <dbReference type="SAM" id="Phobius"/>
    </source>
</evidence>
<organism evidence="2 3">
    <name type="scientific">Pseudodesulfovibrio karagichevae</name>
    <dbReference type="NCBI Taxonomy" id="3239305"/>
    <lineage>
        <taxon>Bacteria</taxon>
        <taxon>Pseudomonadati</taxon>
        <taxon>Thermodesulfobacteriota</taxon>
        <taxon>Desulfovibrionia</taxon>
        <taxon>Desulfovibrionales</taxon>
        <taxon>Desulfovibrionaceae</taxon>
    </lineage>
</organism>
<protein>
    <submittedName>
        <fullName evidence="2">Uncharacterized protein</fullName>
    </submittedName>
</protein>
<keyword evidence="1" id="KW-1133">Transmembrane helix</keyword>
<name>A0ABV4JXJ4_9BACT</name>
<dbReference type="RefSeq" id="WP_371384978.1">
    <property type="nucleotide sequence ID" value="NZ_JBGLYH010000002.1"/>
</dbReference>
<reference evidence="2 3" key="1">
    <citation type="submission" date="2024-08" db="EMBL/GenBank/DDBJ databases">
        <title>Sulfate-reducing bacteria isolated from formation water of the oil field in Kazakhstan and description of Pseudodesulfovibrio sp.</title>
        <authorList>
            <person name="Bidzhieva S.K."/>
            <person name="Tourova T.P."/>
            <person name="Grouzdev D.S."/>
            <person name="Beletsky A.V."/>
            <person name="Sokolova D.S."/>
            <person name="Samigullina S.R."/>
            <person name="Poltaraus A.B."/>
            <person name="Avtukh A.N."/>
            <person name="Tereshina V.M."/>
            <person name="Zhaparov N.S."/>
            <person name="Mardanov A.V."/>
            <person name="Nazina T.N."/>
        </authorList>
    </citation>
    <scope>NUCLEOTIDE SEQUENCE [LARGE SCALE GENOMIC DNA]</scope>
    <source>
        <strain evidence="2 3">9FUS</strain>
    </source>
</reference>
<proteinExistence type="predicted"/>
<sequence length="87" mass="9137">MTTTFLQTIDKRPRTSDGTTVCERCGEIIPAGDRYQQETVVTSGGNVEIDVCMHCLTAKDGNDWLAAFTVVAVVAILISAAAAGFGG</sequence>
<evidence type="ECO:0000313" key="2">
    <source>
        <dbReference type="EMBL" id="MEZ7195427.1"/>
    </source>
</evidence>
<dbReference type="EMBL" id="JBGLYH010000002">
    <property type="protein sequence ID" value="MEZ7195427.1"/>
    <property type="molecule type" value="Genomic_DNA"/>
</dbReference>
<feature type="transmembrane region" description="Helical" evidence="1">
    <location>
        <begin position="64"/>
        <end position="85"/>
    </location>
</feature>
<accession>A0ABV4JXJ4</accession>
<comment type="caution">
    <text evidence="2">The sequence shown here is derived from an EMBL/GenBank/DDBJ whole genome shotgun (WGS) entry which is preliminary data.</text>
</comment>
<keyword evidence="1" id="KW-0812">Transmembrane</keyword>
<gene>
    <name evidence="2" type="ORF">AB6M95_01590</name>
</gene>
<keyword evidence="3" id="KW-1185">Reference proteome</keyword>